<evidence type="ECO:0000313" key="3">
    <source>
        <dbReference type="Proteomes" id="UP000297245"/>
    </source>
</evidence>
<accession>A0A4V4HB60</accession>
<proteinExistence type="predicted"/>
<evidence type="ECO:0000256" key="1">
    <source>
        <dbReference type="SAM" id="MobiDB-lite"/>
    </source>
</evidence>
<keyword evidence="3" id="KW-1185">Reference proteome</keyword>
<dbReference type="AlphaFoldDB" id="A0A4V4HB60"/>
<name>A0A4V4HB60_DENBC</name>
<reference evidence="2 3" key="1">
    <citation type="journal article" date="2019" name="Nat. Ecol. Evol.">
        <title>Megaphylogeny resolves global patterns of mushroom evolution.</title>
        <authorList>
            <person name="Varga T."/>
            <person name="Krizsan K."/>
            <person name="Foldi C."/>
            <person name="Dima B."/>
            <person name="Sanchez-Garcia M."/>
            <person name="Sanchez-Ramirez S."/>
            <person name="Szollosi G.J."/>
            <person name="Szarkandi J.G."/>
            <person name="Papp V."/>
            <person name="Albert L."/>
            <person name="Andreopoulos W."/>
            <person name="Angelini C."/>
            <person name="Antonin V."/>
            <person name="Barry K.W."/>
            <person name="Bougher N.L."/>
            <person name="Buchanan P."/>
            <person name="Buyck B."/>
            <person name="Bense V."/>
            <person name="Catcheside P."/>
            <person name="Chovatia M."/>
            <person name="Cooper J."/>
            <person name="Damon W."/>
            <person name="Desjardin D."/>
            <person name="Finy P."/>
            <person name="Geml J."/>
            <person name="Haridas S."/>
            <person name="Hughes K."/>
            <person name="Justo A."/>
            <person name="Karasinski D."/>
            <person name="Kautmanova I."/>
            <person name="Kiss B."/>
            <person name="Kocsube S."/>
            <person name="Kotiranta H."/>
            <person name="LaButti K.M."/>
            <person name="Lechner B.E."/>
            <person name="Liimatainen K."/>
            <person name="Lipzen A."/>
            <person name="Lukacs Z."/>
            <person name="Mihaltcheva S."/>
            <person name="Morgado L.N."/>
            <person name="Niskanen T."/>
            <person name="Noordeloos M.E."/>
            <person name="Ohm R.A."/>
            <person name="Ortiz-Santana B."/>
            <person name="Ovrebo C."/>
            <person name="Racz N."/>
            <person name="Riley R."/>
            <person name="Savchenko A."/>
            <person name="Shiryaev A."/>
            <person name="Soop K."/>
            <person name="Spirin V."/>
            <person name="Szebenyi C."/>
            <person name="Tomsovsky M."/>
            <person name="Tulloss R.E."/>
            <person name="Uehling J."/>
            <person name="Grigoriev I.V."/>
            <person name="Vagvolgyi C."/>
            <person name="Papp T."/>
            <person name="Martin F.M."/>
            <person name="Miettinen O."/>
            <person name="Hibbett D.S."/>
            <person name="Nagy L.G."/>
        </authorList>
    </citation>
    <scope>NUCLEOTIDE SEQUENCE [LARGE SCALE GENOMIC DNA]</scope>
    <source>
        <strain evidence="2 3">CBS 962.96</strain>
    </source>
</reference>
<evidence type="ECO:0000313" key="2">
    <source>
        <dbReference type="EMBL" id="THU78135.1"/>
    </source>
</evidence>
<feature type="compositionally biased region" description="Polar residues" evidence="1">
    <location>
        <begin position="130"/>
        <end position="151"/>
    </location>
</feature>
<sequence>MRKRCFLQSNLRCFCLSQIGIGRRARARLQLSRSSNLATPIARGISPAECGMNQSVFIRGFKITLNSTSWFRYKPPVKVMDLSSGALKDLKPKNIVARGAPVSFNERPGRAAFVRPQPPLPPPPPSPAPQNNFNGSSGPGSLSPQWSSTNTCQNVSRCSEYEVGLFSDSDLDSGLGSDWDSDSDSDFQVLM</sequence>
<dbReference type="Proteomes" id="UP000297245">
    <property type="component" value="Unassembled WGS sequence"/>
</dbReference>
<feature type="region of interest" description="Disordered" evidence="1">
    <location>
        <begin position="107"/>
        <end position="151"/>
    </location>
</feature>
<gene>
    <name evidence="2" type="ORF">K435DRAFT_876978</name>
</gene>
<dbReference type="EMBL" id="ML180255">
    <property type="protein sequence ID" value="THU78135.1"/>
    <property type="molecule type" value="Genomic_DNA"/>
</dbReference>
<feature type="compositionally biased region" description="Pro residues" evidence="1">
    <location>
        <begin position="116"/>
        <end position="128"/>
    </location>
</feature>
<protein>
    <submittedName>
        <fullName evidence="2">Uncharacterized protein</fullName>
    </submittedName>
</protein>
<organism evidence="2 3">
    <name type="scientific">Dendrothele bispora (strain CBS 962.96)</name>
    <dbReference type="NCBI Taxonomy" id="1314807"/>
    <lineage>
        <taxon>Eukaryota</taxon>
        <taxon>Fungi</taxon>
        <taxon>Dikarya</taxon>
        <taxon>Basidiomycota</taxon>
        <taxon>Agaricomycotina</taxon>
        <taxon>Agaricomycetes</taxon>
        <taxon>Agaricomycetidae</taxon>
        <taxon>Agaricales</taxon>
        <taxon>Agaricales incertae sedis</taxon>
        <taxon>Dendrothele</taxon>
    </lineage>
</organism>
<feature type="region of interest" description="Disordered" evidence="1">
    <location>
        <begin position="170"/>
        <end position="191"/>
    </location>
</feature>